<evidence type="ECO:0000256" key="2">
    <source>
        <dbReference type="ARBA" id="ARBA00040688"/>
    </source>
</evidence>
<dbReference type="InterPro" id="IPR000868">
    <property type="entry name" value="Isochorismatase-like_dom"/>
</dbReference>
<accession>A0AAF3FIU7</accession>
<comment type="similarity">
    <text evidence="1">Belongs to the isochorismatase family.</text>
</comment>
<dbReference type="Proteomes" id="UP000887575">
    <property type="component" value="Unassembled WGS sequence"/>
</dbReference>
<dbReference type="PANTHER" id="PTHR14119">
    <property type="entry name" value="HYDROLASE"/>
    <property type="match status" value="1"/>
</dbReference>
<evidence type="ECO:0000313" key="5">
    <source>
        <dbReference type="WBParaSite" id="MBELARI_LOCUS5689"/>
    </source>
</evidence>
<sequence length="108" mass="11983">MCIDPVLQHVKDKRNVILFGIESHVCILQTALDLLENNINVHVVVDGTSSRTQESRKYAFKQMKQAGAVLTTSESVILGLLDGADHPKFREVQKLILQSAPVTDLCKL</sequence>
<reference evidence="5" key="1">
    <citation type="submission" date="2024-02" db="UniProtKB">
        <authorList>
            <consortium name="WormBaseParasite"/>
        </authorList>
    </citation>
    <scope>IDENTIFICATION</scope>
</reference>
<protein>
    <recommendedName>
        <fullName evidence="2">Isochorismatase domain-containing protein 1</fullName>
    </recommendedName>
</protein>
<dbReference type="PANTHER" id="PTHR14119:SF17">
    <property type="entry name" value="ISOCHORISMATASE DOMAIN-CONTAINING PROTEIN 1"/>
    <property type="match status" value="1"/>
</dbReference>
<dbReference type="Pfam" id="PF00857">
    <property type="entry name" value="Isochorismatase"/>
    <property type="match status" value="1"/>
</dbReference>
<evidence type="ECO:0000313" key="4">
    <source>
        <dbReference type="Proteomes" id="UP000887575"/>
    </source>
</evidence>
<keyword evidence="4" id="KW-1185">Reference proteome</keyword>
<dbReference type="WBParaSite" id="MBELARI_LOCUS5689">
    <property type="protein sequence ID" value="MBELARI_LOCUS5689"/>
    <property type="gene ID" value="MBELARI_LOCUS5689"/>
</dbReference>
<dbReference type="InterPro" id="IPR050993">
    <property type="entry name" value="Isochorismatase_domain"/>
</dbReference>
<feature type="domain" description="Isochorismatase-like" evidence="3">
    <location>
        <begin position="14"/>
        <end position="74"/>
    </location>
</feature>
<dbReference type="InterPro" id="IPR036380">
    <property type="entry name" value="Isochorismatase-like_sf"/>
</dbReference>
<dbReference type="AlphaFoldDB" id="A0AAF3FIU7"/>
<proteinExistence type="inferred from homology"/>
<dbReference type="SUPFAM" id="SSF52499">
    <property type="entry name" value="Isochorismatase-like hydrolases"/>
    <property type="match status" value="1"/>
</dbReference>
<evidence type="ECO:0000256" key="1">
    <source>
        <dbReference type="ARBA" id="ARBA00006336"/>
    </source>
</evidence>
<dbReference type="Gene3D" id="3.40.50.850">
    <property type="entry name" value="Isochorismatase-like"/>
    <property type="match status" value="1"/>
</dbReference>
<organism evidence="4 5">
    <name type="scientific">Mesorhabditis belari</name>
    <dbReference type="NCBI Taxonomy" id="2138241"/>
    <lineage>
        <taxon>Eukaryota</taxon>
        <taxon>Metazoa</taxon>
        <taxon>Ecdysozoa</taxon>
        <taxon>Nematoda</taxon>
        <taxon>Chromadorea</taxon>
        <taxon>Rhabditida</taxon>
        <taxon>Rhabditina</taxon>
        <taxon>Rhabditomorpha</taxon>
        <taxon>Rhabditoidea</taxon>
        <taxon>Rhabditidae</taxon>
        <taxon>Mesorhabditinae</taxon>
        <taxon>Mesorhabditis</taxon>
    </lineage>
</organism>
<evidence type="ECO:0000259" key="3">
    <source>
        <dbReference type="Pfam" id="PF00857"/>
    </source>
</evidence>
<name>A0AAF3FIU7_9BILA</name>